<name>A0A2H0X7W6_UNCKA</name>
<keyword evidence="1" id="KW-0489">Methyltransferase</keyword>
<evidence type="ECO:0000313" key="2">
    <source>
        <dbReference type="Proteomes" id="UP000231414"/>
    </source>
</evidence>
<feature type="non-terminal residue" evidence="1">
    <location>
        <position position="1"/>
    </location>
</feature>
<evidence type="ECO:0000313" key="1">
    <source>
        <dbReference type="EMBL" id="PIS20992.1"/>
    </source>
</evidence>
<dbReference type="Proteomes" id="UP000231414">
    <property type="component" value="Unassembled WGS sequence"/>
</dbReference>
<dbReference type="GO" id="GO:0008168">
    <property type="term" value="F:methyltransferase activity"/>
    <property type="evidence" value="ECO:0007669"/>
    <property type="project" value="UniProtKB-KW"/>
</dbReference>
<sequence length="58" mass="6490">PTDFIIAELGEKIGFTCEDVFVRNIPGKRMPIKNSPTNIVGALEETMNKESIVILRKD</sequence>
<dbReference type="GO" id="GO:0032259">
    <property type="term" value="P:methylation"/>
    <property type="evidence" value="ECO:0007669"/>
    <property type="project" value="UniProtKB-KW"/>
</dbReference>
<comment type="caution">
    <text evidence="1">The sequence shown here is derived from an EMBL/GenBank/DDBJ whole genome shotgun (WGS) entry which is preliminary data.</text>
</comment>
<accession>A0A2H0X7W6</accession>
<dbReference type="AlphaFoldDB" id="A0A2H0X7W6"/>
<proteinExistence type="predicted"/>
<organism evidence="1 2">
    <name type="scientific">candidate division WWE3 bacterium CG08_land_8_20_14_0_20_43_13</name>
    <dbReference type="NCBI Taxonomy" id="1975087"/>
    <lineage>
        <taxon>Bacteria</taxon>
        <taxon>Katanobacteria</taxon>
    </lineage>
</organism>
<gene>
    <name evidence="1" type="ORF">COT52_00795</name>
</gene>
<protein>
    <submittedName>
        <fullName evidence="1">DNA methyltransferase</fullName>
    </submittedName>
</protein>
<keyword evidence="1" id="KW-0808">Transferase</keyword>
<reference evidence="2" key="1">
    <citation type="submission" date="2017-09" db="EMBL/GenBank/DDBJ databases">
        <title>Depth-based differentiation of microbial function through sediment-hosted aquifers and enrichment of novel symbionts in the deep terrestrial subsurface.</title>
        <authorList>
            <person name="Probst A.J."/>
            <person name="Ladd B."/>
            <person name="Jarett J.K."/>
            <person name="Geller-Mcgrath D.E."/>
            <person name="Sieber C.M.K."/>
            <person name="Emerson J.B."/>
            <person name="Anantharaman K."/>
            <person name="Thomas B.C."/>
            <person name="Malmstrom R."/>
            <person name="Stieglmeier M."/>
            <person name="Klingl A."/>
            <person name="Woyke T."/>
            <person name="Ryan C.M."/>
            <person name="Banfield J.F."/>
        </authorList>
    </citation>
    <scope>NUCLEOTIDE SEQUENCE [LARGE SCALE GENOMIC DNA]</scope>
</reference>
<dbReference type="EMBL" id="PEYW01000009">
    <property type="protein sequence ID" value="PIS20992.1"/>
    <property type="molecule type" value="Genomic_DNA"/>
</dbReference>